<proteinExistence type="predicted"/>
<protein>
    <submittedName>
        <fullName evidence="2">Uncharacterized protein</fullName>
    </submittedName>
</protein>
<reference evidence="2 3" key="1">
    <citation type="submission" date="2018-04" db="EMBL/GenBank/DDBJ databases">
        <title>The genome of golden apple snail Pomacea canaliculata provides insight into stress tolerance and invasive adaptation.</title>
        <authorList>
            <person name="Liu C."/>
            <person name="Liu B."/>
            <person name="Ren Y."/>
            <person name="Zhang Y."/>
            <person name="Wang H."/>
            <person name="Li S."/>
            <person name="Jiang F."/>
            <person name="Yin L."/>
            <person name="Zhang G."/>
            <person name="Qian W."/>
            <person name="Fan W."/>
        </authorList>
    </citation>
    <scope>NUCLEOTIDE SEQUENCE [LARGE SCALE GENOMIC DNA]</scope>
    <source>
        <strain evidence="2">SZHN2017</strain>
        <tissue evidence="2">Muscle</tissue>
    </source>
</reference>
<feature type="region of interest" description="Disordered" evidence="1">
    <location>
        <begin position="65"/>
        <end position="95"/>
    </location>
</feature>
<sequence length="180" mass="20062">MSEELPLIRRTSLWIPPTLGSCLFRPPWQINRTLVGDGGDREQDLSTADGRKNPNKNILIAEVATREPSTSPWSDPRLRAQNTDSRAAGRRLGNRERSTFDLWEKKARGEVKVDGVPAEPRDNERRPRASVGRCVWEGETEETRGGPRSDQAPSLGCIICSRISELLVLGEEPSVEHEGP</sequence>
<feature type="compositionally biased region" description="Basic and acidic residues" evidence="1">
    <location>
        <begin position="115"/>
        <end position="127"/>
    </location>
</feature>
<dbReference type="EMBL" id="PZQS01000001">
    <property type="protein sequence ID" value="PVD37933.1"/>
    <property type="molecule type" value="Genomic_DNA"/>
</dbReference>
<evidence type="ECO:0000256" key="1">
    <source>
        <dbReference type="SAM" id="MobiDB-lite"/>
    </source>
</evidence>
<dbReference type="Proteomes" id="UP000245119">
    <property type="component" value="Linkage Group LG1"/>
</dbReference>
<keyword evidence="3" id="KW-1185">Reference proteome</keyword>
<organism evidence="2 3">
    <name type="scientific">Pomacea canaliculata</name>
    <name type="common">Golden apple snail</name>
    <dbReference type="NCBI Taxonomy" id="400727"/>
    <lineage>
        <taxon>Eukaryota</taxon>
        <taxon>Metazoa</taxon>
        <taxon>Spiralia</taxon>
        <taxon>Lophotrochozoa</taxon>
        <taxon>Mollusca</taxon>
        <taxon>Gastropoda</taxon>
        <taxon>Caenogastropoda</taxon>
        <taxon>Architaenioglossa</taxon>
        <taxon>Ampullarioidea</taxon>
        <taxon>Ampullariidae</taxon>
        <taxon>Pomacea</taxon>
    </lineage>
</organism>
<comment type="caution">
    <text evidence="2">The sequence shown here is derived from an EMBL/GenBank/DDBJ whole genome shotgun (WGS) entry which is preliminary data.</text>
</comment>
<name>A0A2T7PWX5_POMCA</name>
<evidence type="ECO:0000313" key="3">
    <source>
        <dbReference type="Proteomes" id="UP000245119"/>
    </source>
</evidence>
<accession>A0A2T7PWX5</accession>
<gene>
    <name evidence="2" type="ORF">C0Q70_00535</name>
</gene>
<feature type="region of interest" description="Disordered" evidence="1">
    <location>
        <begin position="115"/>
        <end position="154"/>
    </location>
</feature>
<evidence type="ECO:0000313" key="2">
    <source>
        <dbReference type="EMBL" id="PVD37933.1"/>
    </source>
</evidence>
<dbReference type="AlphaFoldDB" id="A0A2T7PWX5"/>